<dbReference type="RefSeq" id="XP_056492943.1">
    <property type="nucleotide sequence ID" value="XM_056627148.1"/>
</dbReference>
<evidence type="ECO:0000256" key="5">
    <source>
        <dbReference type="ARBA" id="ARBA00023136"/>
    </source>
</evidence>
<comment type="subcellular location">
    <subcellularLocation>
        <location evidence="1">Membrane</location>
        <topology evidence="1">Multi-pass membrane protein</topology>
    </subcellularLocation>
</comment>
<evidence type="ECO:0000256" key="6">
    <source>
        <dbReference type="SAM" id="Phobius"/>
    </source>
</evidence>
<dbReference type="GO" id="GO:0006811">
    <property type="term" value="P:monoatomic ion transport"/>
    <property type="evidence" value="ECO:0007669"/>
    <property type="project" value="UniProtKB-KW"/>
</dbReference>
<reference evidence="8" key="2">
    <citation type="journal article" date="2023" name="IMA Fungus">
        <title>Comparative genomic study of the Penicillium genus elucidates a diverse pangenome and 15 lateral gene transfer events.</title>
        <authorList>
            <person name="Petersen C."/>
            <person name="Sorensen T."/>
            <person name="Nielsen M.R."/>
            <person name="Sondergaard T.E."/>
            <person name="Sorensen J.L."/>
            <person name="Fitzpatrick D.A."/>
            <person name="Frisvad J.C."/>
            <person name="Nielsen K.L."/>
        </authorList>
    </citation>
    <scope>NUCLEOTIDE SEQUENCE</scope>
    <source>
        <strain evidence="8">IBT 29677</strain>
    </source>
</reference>
<dbReference type="GO" id="GO:0016020">
    <property type="term" value="C:membrane"/>
    <property type="evidence" value="ECO:0007669"/>
    <property type="project" value="UniProtKB-SubCell"/>
</dbReference>
<dbReference type="OrthoDB" id="10006946at2759"/>
<feature type="transmembrane region" description="Helical" evidence="6">
    <location>
        <begin position="161"/>
        <end position="181"/>
    </location>
</feature>
<proteinExistence type="predicted"/>
<feature type="domain" description="Ferric oxidoreductase" evidence="7">
    <location>
        <begin position="116"/>
        <end position="256"/>
    </location>
</feature>
<keyword evidence="2 6" id="KW-0812">Transmembrane</keyword>
<feature type="transmembrane region" description="Helical" evidence="6">
    <location>
        <begin position="268"/>
        <end position="287"/>
    </location>
</feature>
<dbReference type="Pfam" id="PF01794">
    <property type="entry name" value="Ferric_reduct"/>
    <property type="match status" value="1"/>
</dbReference>
<keyword evidence="5 6" id="KW-0472">Membrane</keyword>
<name>A0A9X0BDE1_9EURO</name>
<evidence type="ECO:0000256" key="2">
    <source>
        <dbReference type="ARBA" id="ARBA00022692"/>
    </source>
</evidence>
<keyword evidence="4" id="KW-0813">Transport</keyword>
<protein>
    <recommendedName>
        <fullName evidence="7">Ferric oxidoreductase domain-containing protein</fullName>
    </recommendedName>
</protein>
<sequence>MSSSSWPWHFITVSGDDKIRRRELLDLRGSYAQWSVIIVMSVLRVYQAWVTHSAATASSRPRRGPVSWWDRPLVTGWIETRRQYFVCGMWLLWLTSLSIWNSGEDYLHLTKAFAHVALSQVPLQILMSPAAYISTSKPSASSIFSYLTSIPQATVTPYHRLFGRAVIAPLLFAHATLYLLFFVQSEHPDFGILLFKRVRDFDVQCGLLAVSMTILLLLFARPRGVASKGVLGAGSMQERRRLFYYVHVFLVVVLCSAAYCHVAQAQKYMIQALGASLLNGVCSFLMVRWG</sequence>
<evidence type="ECO:0000313" key="8">
    <source>
        <dbReference type="EMBL" id="KAJ5408628.1"/>
    </source>
</evidence>
<accession>A0A9X0BDE1</accession>
<gene>
    <name evidence="8" type="ORF">N7509_002511</name>
</gene>
<evidence type="ECO:0000256" key="4">
    <source>
        <dbReference type="ARBA" id="ARBA00023065"/>
    </source>
</evidence>
<dbReference type="GeneID" id="81366128"/>
<dbReference type="EMBL" id="JAPZBU010000004">
    <property type="protein sequence ID" value="KAJ5408628.1"/>
    <property type="molecule type" value="Genomic_DNA"/>
</dbReference>
<dbReference type="AlphaFoldDB" id="A0A9X0BDE1"/>
<feature type="transmembrane region" description="Helical" evidence="6">
    <location>
        <begin position="242"/>
        <end position="262"/>
    </location>
</feature>
<keyword evidence="4" id="KW-0406">Ion transport</keyword>
<organism evidence="8 9">
    <name type="scientific">Penicillium cosmopolitanum</name>
    <dbReference type="NCBI Taxonomy" id="1131564"/>
    <lineage>
        <taxon>Eukaryota</taxon>
        <taxon>Fungi</taxon>
        <taxon>Dikarya</taxon>
        <taxon>Ascomycota</taxon>
        <taxon>Pezizomycotina</taxon>
        <taxon>Eurotiomycetes</taxon>
        <taxon>Eurotiomycetidae</taxon>
        <taxon>Eurotiales</taxon>
        <taxon>Aspergillaceae</taxon>
        <taxon>Penicillium</taxon>
    </lineage>
</organism>
<evidence type="ECO:0000256" key="3">
    <source>
        <dbReference type="ARBA" id="ARBA00022989"/>
    </source>
</evidence>
<evidence type="ECO:0000313" key="9">
    <source>
        <dbReference type="Proteomes" id="UP001147747"/>
    </source>
</evidence>
<dbReference type="Proteomes" id="UP001147747">
    <property type="component" value="Unassembled WGS sequence"/>
</dbReference>
<dbReference type="InterPro" id="IPR013130">
    <property type="entry name" value="Fe3_Rdtase_TM_dom"/>
</dbReference>
<feature type="transmembrane region" description="Helical" evidence="6">
    <location>
        <begin position="201"/>
        <end position="221"/>
    </location>
</feature>
<dbReference type="GO" id="GO:0016491">
    <property type="term" value="F:oxidoreductase activity"/>
    <property type="evidence" value="ECO:0007669"/>
    <property type="project" value="UniProtKB-ARBA"/>
</dbReference>
<reference evidence="8" key="1">
    <citation type="submission" date="2022-12" db="EMBL/GenBank/DDBJ databases">
        <authorList>
            <person name="Petersen C."/>
        </authorList>
    </citation>
    <scope>NUCLEOTIDE SEQUENCE</scope>
    <source>
        <strain evidence="8">IBT 29677</strain>
    </source>
</reference>
<evidence type="ECO:0000259" key="7">
    <source>
        <dbReference type="Pfam" id="PF01794"/>
    </source>
</evidence>
<keyword evidence="9" id="KW-1185">Reference proteome</keyword>
<keyword evidence="3 6" id="KW-1133">Transmembrane helix</keyword>
<evidence type="ECO:0000256" key="1">
    <source>
        <dbReference type="ARBA" id="ARBA00004141"/>
    </source>
</evidence>
<comment type="caution">
    <text evidence="8">The sequence shown here is derived from an EMBL/GenBank/DDBJ whole genome shotgun (WGS) entry which is preliminary data.</text>
</comment>